<name>A0A8K0CZD9_IGNLU</name>
<evidence type="ECO:0000313" key="1">
    <source>
        <dbReference type="EMBL" id="KAF2893643.1"/>
    </source>
</evidence>
<dbReference type="AlphaFoldDB" id="A0A8K0CZD9"/>
<accession>A0A8K0CZD9</accession>
<comment type="caution">
    <text evidence="1">The sequence shown here is derived from an EMBL/GenBank/DDBJ whole genome shotgun (WGS) entry which is preliminary data.</text>
</comment>
<dbReference type="Proteomes" id="UP000801492">
    <property type="component" value="Unassembled WGS sequence"/>
</dbReference>
<sequence length="152" mass="17326">MAIIAANNSLGRSPYALGIRLGVLIEKKDILFRLKSIKENVIPLNDFLKQNRYEVIGTFRDNRITKSCPLKSKGEMKKSSRETYDSCIAKVNGTLFARRVNNEVNDASTTFDVDSMVNVKRYLQLHEKFIQVPRPYMLGQYNNFIGGTAQMD</sequence>
<protein>
    <submittedName>
        <fullName evidence="1">Uncharacterized protein</fullName>
    </submittedName>
</protein>
<keyword evidence="2" id="KW-1185">Reference proteome</keyword>
<proteinExistence type="predicted"/>
<organism evidence="1 2">
    <name type="scientific">Ignelater luminosus</name>
    <name type="common">Cucubano</name>
    <name type="synonym">Pyrophorus luminosus</name>
    <dbReference type="NCBI Taxonomy" id="2038154"/>
    <lineage>
        <taxon>Eukaryota</taxon>
        <taxon>Metazoa</taxon>
        <taxon>Ecdysozoa</taxon>
        <taxon>Arthropoda</taxon>
        <taxon>Hexapoda</taxon>
        <taxon>Insecta</taxon>
        <taxon>Pterygota</taxon>
        <taxon>Neoptera</taxon>
        <taxon>Endopterygota</taxon>
        <taxon>Coleoptera</taxon>
        <taxon>Polyphaga</taxon>
        <taxon>Elateriformia</taxon>
        <taxon>Elateroidea</taxon>
        <taxon>Elateridae</taxon>
        <taxon>Agrypninae</taxon>
        <taxon>Pyrophorini</taxon>
        <taxon>Ignelater</taxon>
    </lineage>
</organism>
<gene>
    <name evidence="1" type="ORF">ILUMI_12530</name>
</gene>
<dbReference type="EMBL" id="VTPC01007789">
    <property type="protein sequence ID" value="KAF2893643.1"/>
    <property type="molecule type" value="Genomic_DNA"/>
</dbReference>
<reference evidence="1" key="1">
    <citation type="submission" date="2019-08" db="EMBL/GenBank/DDBJ databases">
        <title>The genome of the North American firefly Photinus pyralis.</title>
        <authorList>
            <consortium name="Photinus pyralis genome working group"/>
            <person name="Fallon T.R."/>
            <person name="Sander Lower S.E."/>
            <person name="Weng J.-K."/>
        </authorList>
    </citation>
    <scope>NUCLEOTIDE SEQUENCE</scope>
    <source>
        <strain evidence="1">TRF0915ILg1</strain>
        <tissue evidence="1">Whole body</tissue>
    </source>
</reference>
<evidence type="ECO:0000313" key="2">
    <source>
        <dbReference type="Proteomes" id="UP000801492"/>
    </source>
</evidence>